<evidence type="ECO:0000256" key="1">
    <source>
        <dbReference type="ARBA" id="ARBA00023125"/>
    </source>
</evidence>
<organism evidence="4 5">
    <name type="scientific">Microbacterium elymi</name>
    <dbReference type="NCBI Taxonomy" id="2909587"/>
    <lineage>
        <taxon>Bacteria</taxon>
        <taxon>Bacillati</taxon>
        <taxon>Actinomycetota</taxon>
        <taxon>Actinomycetes</taxon>
        <taxon>Micrococcales</taxon>
        <taxon>Microbacteriaceae</taxon>
        <taxon>Microbacterium</taxon>
    </lineage>
</organism>
<dbReference type="InterPro" id="IPR041583">
    <property type="entry name" value="TetR_C_31"/>
</dbReference>
<dbReference type="EMBL" id="CP091139">
    <property type="protein sequence ID" value="UUT35294.1"/>
    <property type="molecule type" value="Genomic_DNA"/>
</dbReference>
<name>A0ABY5NJJ0_9MICO</name>
<dbReference type="Gene3D" id="1.10.357.10">
    <property type="entry name" value="Tetracycline Repressor, domain 2"/>
    <property type="match status" value="1"/>
</dbReference>
<dbReference type="Proteomes" id="UP001054811">
    <property type="component" value="Chromosome"/>
</dbReference>
<proteinExistence type="predicted"/>
<dbReference type="PROSITE" id="PS50977">
    <property type="entry name" value="HTH_TETR_2"/>
    <property type="match status" value="1"/>
</dbReference>
<evidence type="ECO:0000259" key="3">
    <source>
        <dbReference type="PROSITE" id="PS50977"/>
    </source>
</evidence>
<evidence type="ECO:0000313" key="5">
    <source>
        <dbReference type="Proteomes" id="UP001054811"/>
    </source>
</evidence>
<evidence type="ECO:0000313" key="4">
    <source>
        <dbReference type="EMBL" id="UUT35294.1"/>
    </source>
</evidence>
<keyword evidence="1 2" id="KW-0238">DNA-binding</keyword>
<dbReference type="RefSeq" id="WP_259611870.1">
    <property type="nucleotide sequence ID" value="NZ_CP091139.2"/>
</dbReference>
<accession>A0ABY5NJJ0</accession>
<dbReference type="SUPFAM" id="SSF46689">
    <property type="entry name" value="Homeodomain-like"/>
    <property type="match status" value="1"/>
</dbReference>
<feature type="domain" description="HTH tetR-type" evidence="3">
    <location>
        <begin position="2"/>
        <end position="62"/>
    </location>
</feature>
<sequence>MTSHRDRAISAAIDLLASGGIRALTHLRVDERAGFPRGSTSNVFRTREALLLGVCEYMVASELPEIATGFAASTPDEFAESLTALFRYLVGPSRTMTTARLALIVEGGHDAAVRSALAAGRVGIERSILPALVALGAPDPLLGVQLIATCFEGLFLHVIGRHAHIDAEAVIAATVRTIFAPVDTAR</sequence>
<dbReference type="InterPro" id="IPR009057">
    <property type="entry name" value="Homeodomain-like_sf"/>
</dbReference>
<evidence type="ECO:0000256" key="2">
    <source>
        <dbReference type="PROSITE-ProRule" id="PRU00335"/>
    </source>
</evidence>
<protein>
    <submittedName>
        <fullName evidence="4">TetR family transcriptional regulator</fullName>
    </submittedName>
</protein>
<keyword evidence="5" id="KW-1185">Reference proteome</keyword>
<feature type="DNA-binding region" description="H-T-H motif" evidence="2">
    <location>
        <begin position="25"/>
        <end position="44"/>
    </location>
</feature>
<reference evidence="4" key="1">
    <citation type="submission" date="2022-01" db="EMBL/GenBank/DDBJ databases">
        <title>Microbacterium eymi and Microbacterium rhizovicinus sp. nov., isolated from the rhizospheric soil of Elymus tsukushiensis, a plant native to the Dokdo Islands, Republic of Korea.</title>
        <authorList>
            <person name="Hwang Y.J."/>
        </authorList>
    </citation>
    <scope>NUCLEOTIDE SEQUENCE</scope>
    <source>
        <strain evidence="4">KUDC0405</strain>
    </source>
</reference>
<dbReference type="InterPro" id="IPR001647">
    <property type="entry name" value="HTH_TetR"/>
</dbReference>
<dbReference type="Pfam" id="PF17940">
    <property type="entry name" value="TetR_C_31"/>
    <property type="match status" value="1"/>
</dbReference>
<gene>
    <name evidence="4" type="ORF">L2X98_34565</name>
</gene>